<evidence type="ECO:0000313" key="3">
    <source>
        <dbReference type="Proteomes" id="UP001381693"/>
    </source>
</evidence>
<proteinExistence type="predicted"/>
<dbReference type="EMBL" id="JAXCGZ010005842">
    <property type="protein sequence ID" value="KAK7080628.1"/>
    <property type="molecule type" value="Genomic_DNA"/>
</dbReference>
<reference evidence="2 3" key="1">
    <citation type="submission" date="2023-11" db="EMBL/GenBank/DDBJ databases">
        <title>Halocaridina rubra genome assembly.</title>
        <authorList>
            <person name="Smith C."/>
        </authorList>
    </citation>
    <scope>NUCLEOTIDE SEQUENCE [LARGE SCALE GENOMIC DNA]</scope>
    <source>
        <strain evidence="2">EP-1</strain>
        <tissue evidence="2">Whole</tissue>
    </source>
</reference>
<gene>
    <name evidence="2" type="ORF">SK128_013378</name>
</gene>
<keyword evidence="3" id="KW-1185">Reference proteome</keyword>
<protein>
    <submittedName>
        <fullName evidence="2">Uncharacterized protein</fullName>
    </submittedName>
</protein>
<evidence type="ECO:0000313" key="2">
    <source>
        <dbReference type="EMBL" id="KAK7080628.1"/>
    </source>
</evidence>
<dbReference type="AlphaFoldDB" id="A0AAN8XFK6"/>
<accession>A0AAN8XFK6</accession>
<organism evidence="2 3">
    <name type="scientific">Halocaridina rubra</name>
    <name type="common">Hawaiian red shrimp</name>
    <dbReference type="NCBI Taxonomy" id="373956"/>
    <lineage>
        <taxon>Eukaryota</taxon>
        <taxon>Metazoa</taxon>
        <taxon>Ecdysozoa</taxon>
        <taxon>Arthropoda</taxon>
        <taxon>Crustacea</taxon>
        <taxon>Multicrustacea</taxon>
        <taxon>Malacostraca</taxon>
        <taxon>Eumalacostraca</taxon>
        <taxon>Eucarida</taxon>
        <taxon>Decapoda</taxon>
        <taxon>Pleocyemata</taxon>
        <taxon>Caridea</taxon>
        <taxon>Atyoidea</taxon>
        <taxon>Atyidae</taxon>
        <taxon>Halocaridina</taxon>
    </lineage>
</organism>
<keyword evidence="1" id="KW-1133">Transmembrane helix</keyword>
<keyword evidence="1" id="KW-0812">Transmembrane</keyword>
<name>A0AAN8XFK6_HALRR</name>
<evidence type="ECO:0000256" key="1">
    <source>
        <dbReference type="SAM" id="Phobius"/>
    </source>
</evidence>
<comment type="caution">
    <text evidence="2">The sequence shown here is derived from an EMBL/GenBank/DDBJ whole genome shotgun (WGS) entry which is preliminary data.</text>
</comment>
<keyword evidence="1" id="KW-0472">Membrane</keyword>
<dbReference type="Proteomes" id="UP001381693">
    <property type="component" value="Unassembled WGS sequence"/>
</dbReference>
<feature type="transmembrane region" description="Helical" evidence="1">
    <location>
        <begin position="51"/>
        <end position="73"/>
    </location>
</feature>
<sequence length="153" mass="16611">MPVTTTTAASVIATAASNINPSTIMQTVDDQLQRAGFDLKSLVKAVDLSTLGLLTLVIIGGVLLFDLLSFGYLSYYDRNTSSYTSYGRSLVTNAAKFWDSREQYGLNDLVRGSRGLDSVTPILDSLADAILKFEGEDNTPTNSSRQSKEMKNI</sequence>